<dbReference type="RefSeq" id="WP_203366111.1">
    <property type="nucleotide sequence ID" value="NZ_WSFT01000029.1"/>
</dbReference>
<dbReference type="AlphaFoldDB" id="A0A942UTA8"/>
<organism evidence="1 2">
    <name type="scientific">Anaeromonas frigoriresistens</name>
    <dbReference type="NCBI Taxonomy" id="2683708"/>
    <lineage>
        <taxon>Bacteria</taxon>
        <taxon>Bacillati</taxon>
        <taxon>Bacillota</taxon>
        <taxon>Tissierellia</taxon>
        <taxon>Tissierellales</taxon>
        <taxon>Thermohalobacteraceae</taxon>
        <taxon>Anaeromonas</taxon>
    </lineage>
</organism>
<sequence>MYKNLEAELARFNLTKGDIAKDLELSYGTIINKFKGKQDFTLGEAFIIKNKRFSNLTIEYLFERSEE</sequence>
<evidence type="ECO:0000313" key="1">
    <source>
        <dbReference type="EMBL" id="MBS4538183.1"/>
    </source>
</evidence>
<name>A0A942UTA8_9FIRM</name>
<gene>
    <name evidence="1" type="ORF">GOQ27_06895</name>
</gene>
<dbReference type="Proteomes" id="UP000724672">
    <property type="component" value="Unassembled WGS sequence"/>
</dbReference>
<reference evidence="1" key="1">
    <citation type="submission" date="2019-12" db="EMBL/GenBank/DDBJ databases">
        <title>Clostridiaceae gen. nov. sp. nov., isolated from sediment in Xinjiang, China.</title>
        <authorList>
            <person name="Zhang R."/>
        </authorList>
    </citation>
    <scope>NUCLEOTIDE SEQUENCE</scope>
    <source>
        <strain evidence="1">D2Q-11</strain>
    </source>
</reference>
<dbReference type="EMBL" id="WSFT01000029">
    <property type="protein sequence ID" value="MBS4538183.1"/>
    <property type="molecule type" value="Genomic_DNA"/>
</dbReference>
<proteinExistence type="predicted"/>
<evidence type="ECO:0000313" key="2">
    <source>
        <dbReference type="Proteomes" id="UP000724672"/>
    </source>
</evidence>
<accession>A0A942UTA8</accession>
<keyword evidence="2" id="KW-1185">Reference proteome</keyword>
<protein>
    <submittedName>
        <fullName evidence="1">XRE family transcriptional regulator</fullName>
    </submittedName>
</protein>
<comment type="caution">
    <text evidence="1">The sequence shown here is derived from an EMBL/GenBank/DDBJ whole genome shotgun (WGS) entry which is preliminary data.</text>
</comment>